<reference evidence="10" key="2">
    <citation type="journal article" date="2024" name="Nature">
        <title>Anoxygenic phototroph of the Chloroflexota uses a type I reaction centre.</title>
        <authorList>
            <person name="Tsuji J.M."/>
            <person name="Shaw N.A."/>
            <person name="Nagashima S."/>
            <person name="Venkiteswaran J.J."/>
            <person name="Schiff S.L."/>
            <person name="Watanabe T."/>
            <person name="Fukui M."/>
            <person name="Hanada S."/>
            <person name="Tank M."/>
            <person name="Neufeld J.D."/>
        </authorList>
    </citation>
    <scope>NUCLEOTIDE SEQUENCE</scope>
    <source>
        <strain evidence="10">L227-S17</strain>
    </source>
</reference>
<dbReference type="Pfam" id="PF22148">
    <property type="entry name" value="Fervidolysin_NPro-like"/>
    <property type="match status" value="1"/>
</dbReference>
<dbReference type="PROSITE" id="PS51892">
    <property type="entry name" value="SUBTILASE"/>
    <property type="match status" value="1"/>
</dbReference>
<dbReference type="GO" id="GO:0006508">
    <property type="term" value="P:proteolysis"/>
    <property type="evidence" value="ECO:0007669"/>
    <property type="project" value="UniProtKB-KW"/>
</dbReference>
<dbReference type="InterPro" id="IPR054399">
    <property type="entry name" value="Fervidolysin-like_N_prodom"/>
</dbReference>
<dbReference type="InterPro" id="IPR000209">
    <property type="entry name" value="Peptidase_S8/S53_dom"/>
</dbReference>
<dbReference type="InterPro" id="IPR034204">
    <property type="entry name" value="PfSUB1-like_cat_dom"/>
</dbReference>
<reference evidence="9 11" key="1">
    <citation type="submission" date="2020-06" db="EMBL/GenBank/DDBJ databases">
        <title>Anoxygenic phototrophic Chloroflexota member uses a Type I reaction center.</title>
        <authorList>
            <person name="Tsuji J.M."/>
            <person name="Shaw N.A."/>
            <person name="Nagashima S."/>
            <person name="Venkiteswaran J."/>
            <person name="Schiff S.L."/>
            <person name="Hanada S."/>
            <person name="Tank M."/>
            <person name="Neufeld J.D."/>
        </authorList>
    </citation>
    <scope>NUCLEOTIDE SEQUENCE [LARGE SCALE GENOMIC DNA]</scope>
    <source>
        <strain evidence="9">L227-S17</strain>
    </source>
</reference>
<dbReference type="PRINTS" id="PR00723">
    <property type="entry name" value="SUBTILISIN"/>
</dbReference>
<evidence type="ECO:0000259" key="8">
    <source>
        <dbReference type="Pfam" id="PF22148"/>
    </source>
</evidence>
<dbReference type="InterPro" id="IPR036852">
    <property type="entry name" value="Peptidase_S8/S53_dom_sf"/>
</dbReference>
<evidence type="ECO:0000256" key="3">
    <source>
        <dbReference type="ARBA" id="ARBA00022801"/>
    </source>
</evidence>
<evidence type="ECO:0000313" key="9">
    <source>
        <dbReference type="EMBL" id="NWJ46032.1"/>
    </source>
</evidence>
<evidence type="ECO:0000256" key="6">
    <source>
        <dbReference type="RuleBase" id="RU003355"/>
    </source>
</evidence>
<dbReference type="RefSeq" id="WP_341469784.1">
    <property type="nucleotide sequence ID" value="NZ_CP128399.1"/>
</dbReference>
<evidence type="ECO:0000256" key="5">
    <source>
        <dbReference type="PROSITE-ProRule" id="PRU01240"/>
    </source>
</evidence>
<dbReference type="InterPro" id="IPR015500">
    <property type="entry name" value="Peptidase_S8_subtilisin-rel"/>
</dbReference>
<feature type="active site" description="Charge relay system" evidence="5">
    <location>
        <position position="382"/>
    </location>
</feature>
<feature type="active site" description="Charge relay system" evidence="5">
    <location>
        <position position="217"/>
    </location>
</feature>
<dbReference type="Gene3D" id="3.40.50.200">
    <property type="entry name" value="Peptidase S8/S53 domain"/>
    <property type="match status" value="1"/>
</dbReference>
<protein>
    <submittedName>
        <fullName evidence="9">S8 family serine peptidase</fullName>
    </submittedName>
</protein>
<dbReference type="Proteomes" id="UP001431572">
    <property type="component" value="Chromosome 1"/>
</dbReference>
<dbReference type="AlphaFoldDB" id="A0A8T7M062"/>
<comment type="similarity">
    <text evidence="1 5 6">Belongs to the peptidase S8 family.</text>
</comment>
<dbReference type="EMBL" id="CP128399">
    <property type="protein sequence ID" value="WJW67892.1"/>
    <property type="molecule type" value="Genomic_DNA"/>
</dbReference>
<feature type="domain" description="Fervidolysin-like N-terminal prodomain" evidence="8">
    <location>
        <begin position="34"/>
        <end position="112"/>
    </location>
</feature>
<keyword evidence="4 5" id="KW-0720">Serine protease</keyword>
<organism evidence="9 11">
    <name type="scientific">Candidatus Chlorohelix allophototropha</name>
    <dbReference type="NCBI Taxonomy" id="3003348"/>
    <lineage>
        <taxon>Bacteria</taxon>
        <taxon>Bacillati</taxon>
        <taxon>Chloroflexota</taxon>
        <taxon>Chloroflexia</taxon>
        <taxon>Candidatus Chloroheliales</taxon>
        <taxon>Candidatus Chloroheliaceae</taxon>
        <taxon>Candidatus Chlorohelix</taxon>
    </lineage>
</organism>
<evidence type="ECO:0000313" key="12">
    <source>
        <dbReference type="Proteomes" id="UP001431572"/>
    </source>
</evidence>
<dbReference type="GO" id="GO:0004252">
    <property type="term" value="F:serine-type endopeptidase activity"/>
    <property type="evidence" value="ECO:0007669"/>
    <property type="project" value="UniProtKB-UniRule"/>
</dbReference>
<dbReference type="CDD" id="cd07473">
    <property type="entry name" value="Peptidases_S8_Subtilisin_like"/>
    <property type="match status" value="1"/>
</dbReference>
<accession>A0A8T7M062</accession>
<sequence length="643" mass="65309">MRKVKTTLVRGVLCFWLVFGLALSLFGSLAFTSNNVAEAAFKPVYVEDSILVGYRAGVNDTEKDNIEHNEGGVRDKVVGAKQTHVVKVPKGQVANKIASFKKYGAVAYAEPNYIITAADVPNDSYYNQLWAMKNTGQAVSGISGTAGVDIQAEAAWAVTKGSQSIVVGIVDTGIDYTHPDLATNVWSNPGGVGGCAVGTHGFNALTNTCDPMDDNDHGSHVSGTIGATGNNATGVTGINWNVSLMGLKFLNSTGSGNTAGAIAAIDFAVKAKQAGVNIRVLNNSWGGGGFSQALLDEINLANSNDILFVAAAGNSSLNLDSTPSYPASYNAPNIVAVAATTQTDGLAGFSNYGATSVHLGAPGVNILSTTRYSSYSYFDGTSMATPHVAGAAALVLSTGSFTTAQLKDKLLSNVDTDPALVGKTVTGGRLNLCKAVNGSCGVVVAPDFTLSASPASQTISAGSSANYNVTPTAINGFSSAISYSVSGLPNGVTATFSPNPSTGTTTLTVSTASSVAAGTSTLTISGTSGSLSHTANVSLTISIPKADFSLSASPASQTVKRGSTVAYTVTPTAINGFSSTISYSVSGLPSGVTATFSPNPTTGVSTLSVKTTSNTRTGTYTLTIKGISSSLSHTTTVTLTVTR</sequence>
<dbReference type="SUPFAM" id="SSF52743">
    <property type="entry name" value="Subtilisin-like"/>
    <property type="match status" value="1"/>
</dbReference>
<keyword evidence="2 5" id="KW-0645">Protease</keyword>
<evidence type="ECO:0000313" key="11">
    <source>
        <dbReference type="Proteomes" id="UP000521676"/>
    </source>
</evidence>
<feature type="active site" description="Charge relay system" evidence="5">
    <location>
        <position position="171"/>
    </location>
</feature>
<dbReference type="PROSITE" id="PS00137">
    <property type="entry name" value="SUBTILASE_HIS"/>
    <property type="match status" value="1"/>
</dbReference>
<keyword evidence="3 5" id="KW-0378">Hydrolase</keyword>
<dbReference type="Pfam" id="PF00082">
    <property type="entry name" value="Peptidase_S8"/>
    <property type="match status" value="1"/>
</dbReference>
<evidence type="ECO:0000259" key="7">
    <source>
        <dbReference type="Pfam" id="PF00082"/>
    </source>
</evidence>
<dbReference type="Proteomes" id="UP000521676">
    <property type="component" value="Unassembled WGS sequence"/>
</dbReference>
<dbReference type="PROSITE" id="PS00138">
    <property type="entry name" value="SUBTILASE_SER"/>
    <property type="match status" value="1"/>
</dbReference>
<dbReference type="PANTHER" id="PTHR43806">
    <property type="entry name" value="PEPTIDASE S8"/>
    <property type="match status" value="1"/>
</dbReference>
<keyword evidence="12" id="KW-1185">Reference proteome</keyword>
<evidence type="ECO:0000256" key="4">
    <source>
        <dbReference type="ARBA" id="ARBA00022825"/>
    </source>
</evidence>
<gene>
    <name evidence="9" type="ORF">HXX08_09160</name>
    <name evidence="10" type="ORF">OZ401_001176</name>
</gene>
<name>A0A8T7M062_9CHLR</name>
<dbReference type="PROSITE" id="PS00136">
    <property type="entry name" value="SUBTILASE_ASP"/>
    <property type="match status" value="1"/>
</dbReference>
<dbReference type="InterPro" id="IPR050131">
    <property type="entry name" value="Peptidase_S8_subtilisin-like"/>
</dbReference>
<dbReference type="PANTHER" id="PTHR43806:SF11">
    <property type="entry name" value="CEREVISIN-RELATED"/>
    <property type="match status" value="1"/>
</dbReference>
<evidence type="ECO:0000256" key="1">
    <source>
        <dbReference type="ARBA" id="ARBA00011073"/>
    </source>
</evidence>
<dbReference type="EMBL" id="JACATZ010000001">
    <property type="protein sequence ID" value="NWJ46032.1"/>
    <property type="molecule type" value="Genomic_DNA"/>
</dbReference>
<evidence type="ECO:0000256" key="2">
    <source>
        <dbReference type="ARBA" id="ARBA00022670"/>
    </source>
</evidence>
<dbReference type="InterPro" id="IPR023827">
    <property type="entry name" value="Peptidase_S8_Asp-AS"/>
</dbReference>
<dbReference type="InterPro" id="IPR022398">
    <property type="entry name" value="Peptidase_S8_His-AS"/>
</dbReference>
<feature type="domain" description="Peptidase S8/S53" evidence="7">
    <location>
        <begin position="163"/>
        <end position="414"/>
    </location>
</feature>
<proteinExistence type="inferred from homology"/>
<evidence type="ECO:0000313" key="10">
    <source>
        <dbReference type="EMBL" id="WJW67892.1"/>
    </source>
</evidence>
<dbReference type="InterPro" id="IPR023828">
    <property type="entry name" value="Peptidase_S8_Ser-AS"/>
</dbReference>